<protein>
    <submittedName>
        <fullName evidence="1">Uncharacterized protein</fullName>
    </submittedName>
</protein>
<gene>
    <name evidence="1" type="ORF">SAMN04488554_3973</name>
</gene>
<evidence type="ECO:0000313" key="1">
    <source>
        <dbReference type="EMBL" id="SEE96929.1"/>
    </source>
</evidence>
<dbReference type="RefSeq" id="WP_175477244.1">
    <property type="nucleotide sequence ID" value="NZ_FNTX01000002.1"/>
</dbReference>
<accession>A0A1H5N5N1</accession>
<sequence>MRMLLGEVLQTAGDLPWTHALYASAGNRTFDESVPVLVCPRRVYRVASLPRR</sequence>
<organism evidence="1 2">
    <name type="scientific">Ruania alba</name>
    <dbReference type="NCBI Taxonomy" id="648782"/>
    <lineage>
        <taxon>Bacteria</taxon>
        <taxon>Bacillati</taxon>
        <taxon>Actinomycetota</taxon>
        <taxon>Actinomycetes</taxon>
        <taxon>Micrococcales</taxon>
        <taxon>Ruaniaceae</taxon>
        <taxon>Ruania</taxon>
    </lineage>
</organism>
<reference evidence="2" key="1">
    <citation type="submission" date="2016-10" db="EMBL/GenBank/DDBJ databases">
        <authorList>
            <person name="Varghese N."/>
            <person name="Submissions S."/>
        </authorList>
    </citation>
    <scope>NUCLEOTIDE SEQUENCE [LARGE SCALE GENOMIC DNA]</scope>
    <source>
        <strain evidence="2">DSM 21368</strain>
    </source>
</reference>
<dbReference type="EMBL" id="FNTX01000002">
    <property type="protein sequence ID" value="SEE96929.1"/>
    <property type="molecule type" value="Genomic_DNA"/>
</dbReference>
<dbReference type="AlphaFoldDB" id="A0A1H5N5N1"/>
<proteinExistence type="predicted"/>
<evidence type="ECO:0000313" key="2">
    <source>
        <dbReference type="Proteomes" id="UP000199220"/>
    </source>
</evidence>
<dbReference type="Proteomes" id="UP000199220">
    <property type="component" value="Unassembled WGS sequence"/>
</dbReference>
<name>A0A1H5N5N1_9MICO</name>
<keyword evidence="2" id="KW-1185">Reference proteome</keyword>